<name>A0ACB9RB16_9MYRT</name>
<organism evidence="1 2">
    <name type="scientific">Melastoma candidum</name>
    <dbReference type="NCBI Taxonomy" id="119954"/>
    <lineage>
        <taxon>Eukaryota</taxon>
        <taxon>Viridiplantae</taxon>
        <taxon>Streptophyta</taxon>
        <taxon>Embryophyta</taxon>
        <taxon>Tracheophyta</taxon>
        <taxon>Spermatophyta</taxon>
        <taxon>Magnoliopsida</taxon>
        <taxon>eudicotyledons</taxon>
        <taxon>Gunneridae</taxon>
        <taxon>Pentapetalae</taxon>
        <taxon>rosids</taxon>
        <taxon>malvids</taxon>
        <taxon>Myrtales</taxon>
        <taxon>Melastomataceae</taxon>
        <taxon>Melastomatoideae</taxon>
        <taxon>Melastomateae</taxon>
        <taxon>Melastoma</taxon>
    </lineage>
</organism>
<gene>
    <name evidence="1" type="ORF">MLD38_012929</name>
</gene>
<evidence type="ECO:0000313" key="1">
    <source>
        <dbReference type="EMBL" id="KAI4375006.1"/>
    </source>
</evidence>
<evidence type="ECO:0000313" key="2">
    <source>
        <dbReference type="Proteomes" id="UP001057402"/>
    </source>
</evidence>
<protein>
    <submittedName>
        <fullName evidence="1">Uncharacterized protein</fullName>
    </submittedName>
</protein>
<dbReference type="EMBL" id="CM042883">
    <property type="protein sequence ID" value="KAI4375006.1"/>
    <property type="molecule type" value="Genomic_DNA"/>
</dbReference>
<sequence length="405" mass="44014">MATVAVCPIAPPSSVSPRPSQTNSTGSGRVMCPPAAAAPLPDISEPCSDEELFMLLENFNRGGPLPRNVKRNFNPYHSKPEHLPVGIWYFIVLRNLGTGEHGAWKATGAPSRIFRNDSISGWRTTYEYHYQPSSKSPTADWLMEQYTITRNGKDDETLGEDASALCRIYRNCPPLIEQDLQQGHGLYYTSAGTLGNFAHMLGLDFISRQGEASTSYHQNHNELQANDAEAAAIVARDDPLNRENASDAEGEDFEGDYLALSDLGSSPSSSSGNSSCVTMSPDECSATRGPQDTENKFIQDLEEKGHDHEFHMAPVKRDSIHSCGLLLGSSTDHANEEVPNKRAKTASYPHASTSSDETAGQTLPKQGTREELQNPWRNSATVRACVAHPSSSTSSSTSSNLPDRG</sequence>
<keyword evidence="2" id="KW-1185">Reference proteome</keyword>
<reference evidence="2" key="1">
    <citation type="journal article" date="2023" name="Front. Plant Sci.">
        <title>Chromosomal-level genome assembly of Melastoma candidum provides insights into trichome evolution.</title>
        <authorList>
            <person name="Zhong Y."/>
            <person name="Wu W."/>
            <person name="Sun C."/>
            <person name="Zou P."/>
            <person name="Liu Y."/>
            <person name="Dai S."/>
            <person name="Zhou R."/>
        </authorList>
    </citation>
    <scope>NUCLEOTIDE SEQUENCE [LARGE SCALE GENOMIC DNA]</scope>
</reference>
<accession>A0ACB9RB16</accession>
<proteinExistence type="predicted"/>
<comment type="caution">
    <text evidence="1">The sequence shown here is derived from an EMBL/GenBank/DDBJ whole genome shotgun (WGS) entry which is preliminary data.</text>
</comment>
<dbReference type="Proteomes" id="UP001057402">
    <property type="component" value="Chromosome 4"/>
</dbReference>